<accession>A0A5B0MG11</accession>
<name>A0A5B0MG11_PUCGR</name>
<sequence length="74" mass="8000">MCECPSRGAEPELGCNRHLDESACVTAAVGAVTAHETPNETPRCRSARERHAIVRGVMTATVNLGTNSDNRHFH</sequence>
<proteinExistence type="predicted"/>
<evidence type="ECO:0000313" key="1">
    <source>
        <dbReference type="EMBL" id="KAA1075069.1"/>
    </source>
</evidence>
<comment type="caution">
    <text evidence="1">The sequence shown here is derived from an EMBL/GenBank/DDBJ whole genome shotgun (WGS) entry which is preliminary data.</text>
</comment>
<gene>
    <name evidence="1" type="ORF">PGT21_028095</name>
</gene>
<dbReference type="Proteomes" id="UP000324748">
    <property type="component" value="Unassembled WGS sequence"/>
</dbReference>
<reference evidence="1 2" key="1">
    <citation type="submission" date="2019-05" db="EMBL/GenBank/DDBJ databases">
        <title>Emergence of the Ug99 lineage of the wheat stem rust pathogen through somatic hybridization.</title>
        <authorList>
            <person name="Li F."/>
            <person name="Upadhyaya N.M."/>
            <person name="Sperschneider J."/>
            <person name="Matny O."/>
            <person name="Nguyen-Phuc H."/>
            <person name="Mago R."/>
            <person name="Raley C."/>
            <person name="Miller M.E."/>
            <person name="Silverstein K.A.T."/>
            <person name="Henningsen E."/>
            <person name="Hirsch C.D."/>
            <person name="Visser B."/>
            <person name="Pretorius Z.A."/>
            <person name="Steffenson B.J."/>
            <person name="Schwessinger B."/>
            <person name="Dodds P.N."/>
            <person name="Figueroa M."/>
        </authorList>
    </citation>
    <scope>NUCLEOTIDE SEQUENCE [LARGE SCALE GENOMIC DNA]</scope>
    <source>
        <strain evidence="1">21-0</strain>
    </source>
</reference>
<protein>
    <submittedName>
        <fullName evidence="1">Uncharacterized protein</fullName>
    </submittedName>
</protein>
<dbReference type="AlphaFoldDB" id="A0A5B0MG11"/>
<dbReference type="EMBL" id="VSWC01000157">
    <property type="protein sequence ID" value="KAA1075069.1"/>
    <property type="molecule type" value="Genomic_DNA"/>
</dbReference>
<organism evidence="1 2">
    <name type="scientific">Puccinia graminis f. sp. tritici</name>
    <dbReference type="NCBI Taxonomy" id="56615"/>
    <lineage>
        <taxon>Eukaryota</taxon>
        <taxon>Fungi</taxon>
        <taxon>Dikarya</taxon>
        <taxon>Basidiomycota</taxon>
        <taxon>Pucciniomycotina</taxon>
        <taxon>Pucciniomycetes</taxon>
        <taxon>Pucciniales</taxon>
        <taxon>Pucciniaceae</taxon>
        <taxon>Puccinia</taxon>
    </lineage>
</organism>
<keyword evidence="2" id="KW-1185">Reference proteome</keyword>
<evidence type="ECO:0000313" key="2">
    <source>
        <dbReference type="Proteomes" id="UP000324748"/>
    </source>
</evidence>